<keyword evidence="1" id="KW-0732">Signal</keyword>
<dbReference type="RefSeq" id="XP_068070355.1">
    <property type="nucleotide sequence ID" value="XM_068214254.2"/>
</dbReference>
<feature type="signal peptide" evidence="1">
    <location>
        <begin position="1"/>
        <end position="22"/>
    </location>
</feature>
<dbReference type="SMART" id="SM00148">
    <property type="entry name" value="PLCXc"/>
    <property type="match status" value="1"/>
</dbReference>
<sequence length="292" mass="33248">MKMGVTGAVFCVLMLLLHKSFQQQAFNDKATLNLPPSYRVGWMETLDDEKLISEVNIPGTHETMALLKIPGSQCQSWSLENQLKAGIRYIDLRVKGKNLKIVHGWIPQLTTFAEVFDTTKRFLSQYETETVLIRVKHVKSRGRFPENVIHQLKNDPGCWVSERIPQIREVRGKIVFVQKNSFKLGIPLLETDQKGDYKVFRIKKKEDKITEHLKQALGALKTNRAVLSYSSGTGLPLLIIWNTPNHVAKEINPWLYGHLSGISKQNPKGCFGIIAMDFPGFDLIQKIIGFNY</sequence>
<evidence type="ECO:0000259" key="2">
    <source>
        <dbReference type="SMART" id="SM00148"/>
    </source>
</evidence>
<evidence type="ECO:0000313" key="4">
    <source>
        <dbReference type="RefSeq" id="XP_068070355.1"/>
    </source>
</evidence>
<feature type="domain" description="Phosphatidylinositol-specific phospholipase C X" evidence="2">
    <location>
        <begin position="46"/>
        <end position="179"/>
    </location>
</feature>
<dbReference type="KEGG" id="dre:100150707"/>
<name>A0AB32TA83_DANRE</name>
<organism evidence="3 4">
    <name type="scientific">Danio rerio</name>
    <name type="common">Zebrafish</name>
    <name type="synonym">Brachydanio rerio</name>
    <dbReference type="NCBI Taxonomy" id="7955"/>
    <lineage>
        <taxon>Eukaryota</taxon>
        <taxon>Metazoa</taxon>
        <taxon>Chordata</taxon>
        <taxon>Craniata</taxon>
        <taxon>Vertebrata</taxon>
        <taxon>Euteleostomi</taxon>
        <taxon>Actinopterygii</taxon>
        <taxon>Neopterygii</taxon>
        <taxon>Teleostei</taxon>
        <taxon>Ostariophysi</taxon>
        <taxon>Cypriniformes</taxon>
        <taxon>Danionidae</taxon>
        <taxon>Danioninae</taxon>
        <taxon>Danio</taxon>
    </lineage>
</organism>
<keyword evidence="3" id="KW-1185">Reference proteome</keyword>
<dbReference type="SUPFAM" id="SSF51695">
    <property type="entry name" value="PLC-like phosphodiesterases"/>
    <property type="match status" value="1"/>
</dbReference>
<dbReference type="InterPro" id="IPR017946">
    <property type="entry name" value="PLC-like_Pdiesterase_TIM-brl"/>
</dbReference>
<dbReference type="InterPro" id="IPR000909">
    <property type="entry name" value="PLipase_C_PInositol-sp_X_dom"/>
</dbReference>
<dbReference type="AlphaFoldDB" id="A0AB32TA83"/>
<evidence type="ECO:0000313" key="3">
    <source>
        <dbReference type="Proteomes" id="UP000000437"/>
    </source>
</evidence>
<dbReference type="CDD" id="cd08586">
    <property type="entry name" value="PI-PLCc_BcPLC_like"/>
    <property type="match status" value="1"/>
</dbReference>
<dbReference type="Pfam" id="PF00388">
    <property type="entry name" value="PI-PLC-X"/>
    <property type="match status" value="1"/>
</dbReference>
<proteinExistence type="predicted"/>
<protein>
    <submittedName>
        <fullName evidence="4">1-phosphatidylinositol phosphodiesterase-like</fullName>
    </submittedName>
</protein>
<feature type="chain" id="PRO_5044310952" evidence="1">
    <location>
        <begin position="23"/>
        <end position="292"/>
    </location>
</feature>
<dbReference type="Proteomes" id="UP000000437">
    <property type="component" value="Chromosome 16"/>
</dbReference>
<gene>
    <name evidence="4" type="primary">LOC100150707</name>
</gene>
<dbReference type="PANTHER" id="PTHR13593:SF147">
    <property type="entry name" value="1-PHOSPHATIDYLINOSITOL PHOSPHODIESTERASE-LIKE-RELATED"/>
    <property type="match status" value="1"/>
</dbReference>
<dbReference type="InterPro" id="IPR051057">
    <property type="entry name" value="PI-PLC_domain"/>
</dbReference>
<dbReference type="GO" id="GO:0008081">
    <property type="term" value="F:phosphoric diester hydrolase activity"/>
    <property type="evidence" value="ECO:0007669"/>
    <property type="project" value="InterPro"/>
</dbReference>
<dbReference type="Gene3D" id="3.20.20.190">
    <property type="entry name" value="Phosphatidylinositol (PI) phosphodiesterase"/>
    <property type="match status" value="1"/>
</dbReference>
<dbReference type="GeneID" id="100150707"/>
<dbReference type="GO" id="GO:0006629">
    <property type="term" value="P:lipid metabolic process"/>
    <property type="evidence" value="ECO:0007669"/>
    <property type="project" value="InterPro"/>
</dbReference>
<dbReference type="PANTHER" id="PTHR13593">
    <property type="match status" value="1"/>
</dbReference>
<reference evidence="4" key="1">
    <citation type="submission" date="2025-08" db="UniProtKB">
        <authorList>
            <consortium name="RefSeq"/>
        </authorList>
    </citation>
    <scope>IDENTIFICATION</scope>
    <source>
        <strain evidence="4">Tuebingen</strain>
        <tissue evidence="4">Fibroblasts and whole tissue</tissue>
    </source>
</reference>
<dbReference type="PROSITE" id="PS50007">
    <property type="entry name" value="PIPLC_X_DOMAIN"/>
    <property type="match status" value="1"/>
</dbReference>
<accession>A0AB32TA83</accession>
<evidence type="ECO:0000256" key="1">
    <source>
        <dbReference type="SAM" id="SignalP"/>
    </source>
</evidence>